<evidence type="ECO:0000256" key="3">
    <source>
        <dbReference type="ARBA" id="ARBA00022490"/>
    </source>
</evidence>
<sequence length="331" mass="36201">MNSLYSVGITGIGSYVPEKVITNYDLCEIVDTSNEWIVERTGIQERRIVDQSLSTSDIGTIAANKALEDSNTNPKEIDLIIVATATPDMAFPSTACIVQKNIQAINAAAFDISAGCSGFIYGLSIGFNFIKAGTYRKVLVIGGETLSKIVNWEDRNTCVLFGDGAGACILERCEEGFGFLTFDLGSDGNNGHLLIQPAGGSRLPASYETVSNRLHTIKMDGREVFKFAVRIIEKSSKEVLRKANIPLEQIDLLIPHQANMRIIQSAIKKLQLEENKVYINLDKYGNMSSASIPVALDEAYKKEFFSKGDIVLLVAFGAGLTWGATLLRWNK</sequence>
<dbReference type="Gene3D" id="3.40.47.10">
    <property type="match status" value="1"/>
</dbReference>
<name>M1Z7K9_9FIRM</name>
<feature type="active site" evidence="14">
    <location>
        <position position="116"/>
    </location>
</feature>
<dbReference type="EC" id="2.3.1.180" evidence="14"/>
<proteinExistence type="inferred from homology"/>
<dbReference type="GO" id="GO:0004315">
    <property type="term" value="F:3-oxoacyl-[acyl-carrier-protein] synthase activity"/>
    <property type="evidence" value="ECO:0007669"/>
    <property type="project" value="InterPro"/>
</dbReference>
<comment type="subcellular location">
    <subcellularLocation>
        <location evidence="14">Cytoplasm</location>
    </subcellularLocation>
</comment>
<feature type="active site" evidence="14">
    <location>
        <position position="286"/>
    </location>
</feature>
<dbReference type="CDD" id="cd00830">
    <property type="entry name" value="KAS_III"/>
    <property type="match status" value="1"/>
</dbReference>
<evidence type="ECO:0000259" key="16">
    <source>
        <dbReference type="Pfam" id="PF08541"/>
    </source>
</evidence>
<dbReference type="GO" id="GO:0044550">
    <property type="term" value="P:secondary metabolite biosynthetic process"/>
    <property type="evidence" value="ECO:0007669"/>
    <property type="project" value="TreeGrafter"/>
</dbReference>
<feature type="domain" description="Beta-ketoacyl-[acyl-carrier-protein] synthase III C-terminal" evidence="16">
    <location>
        <begin position="240"/>
        <end position="329"/>
    </location>
</feature>
<keyword evidence="7 14" id="KW-0443">Lipid metabolism</keyword>
<dbReference type="HOGENOM" id="CLU_039592_3_1_9"/>
<gene>
    <name evidence="18" type="primary">fabHA</name>
    <name evidence="14" type="synonym">fabH</name>
    <name evidence="18" type="ORF">CUESP1_0106</name>
</gene>
<protein>
    <recommendedName>
        <fullName evidence="14">Beta-ketoacyl-[acyl-carrier-protein] synthase III</fullName>
        <shortName evidence="14">Beta-ketoacyl-ACP synthase III</shortName>
        <shortName evidence="14">KAS III</shortName>
        <ecNumber evidence="14">2.3.1.180</ecNumber>
    </recommendedName>
    <alternativeName>
        <fullName evidence="14">3-oxoacyl-[acyl-carrier-protein] synthase 3</fullName>
    </alternativeName>
    <alternativeName>
        <fullName evidence="14">3-oxoacyl-[acyl-carrier-protein] synthase III</fullName>
    </alternativeName>
</protein>
<evidence type="ECO:0000259" key="17">
    <source>
        <dbReference type="Pfam" id="PF08545"/>
    </source>
</evidence>
<evidence type="ECO:0000256" key="7">
    <source>
        <dbReference type="ARBA" id="ARBA00023098"/>
    </source>
</evidence>
<dbReference type="UniPathway" id="UPA00094"/>
<keyword evidence="6 14" id="KW-0276">Fatty acid metabolism</keyword>
<evidence type="ECO:0000256" key="1">
    <source>
        <dbReference type="ARBA" id="ARBA00005194"/>
    </source>
</evidence>
<evidence type="ECO:0000313" key="18">
    <source>
        <dbReference type="EMBL" id="SHD75505.1"/>
    </source>
</evidence>
<dbReference type="NCBIfam" id="TIGR00747">
    <property type="entry name" value="fabH"/>
    <property type="match status" value="1"/>
</dbReference>
<dbReference type="EMBL" id="LT669839">
    <property type="protein sequence ID" value="SHD75505.1"/>
    <property type="molecule type" value="Genomic_DNA"/>
</dbReference>
<keyword evidence="9 14" id="KW-0012">Acyltransferase</keyword>
<dbReference type="InterPro" id="IPR013747">
    <property type="entry name" value="ACP_syn_III_C"/>
</dbReference>
<keyword evidence="14" id="KW-0511">Multifunctional enzyme</keyword>
<evidence type="ECO:0000256" key="8">
    <source>
        <dbReference type="ARBA" id="ARBA00023160"/>
    </source>
</evidence>
<dbReference type="SUPFAM" id="SSF53901">
    <property type="entry name" value="Thiolase-like"/>
    <property type="match status" value="1"/>
</dbReference>
<keyword evidence="5 14" id="KW-0808">Transferase</keyword>
<keyword evidence="3 14" id="KW-0963">Cytoplasm</keyword>
<dbReference type="AlphaFoldDB" id="M1Z7K9"/>
<evidence type="ECO:0000256" key="13">
    <source>
        <dbReference type="ARBA" id="ARBA00052985"/>
    </source>
</evidence>
<evidence type="ECO:0000256" key="2">
    <source>
        <dbReference type="ARBA" id="ARBA00008642"/>
    </source>
</evidence>
<comment type="catalytic activity">
    <reaction evidence="11">
        <text>(2S)-2-methylbutanoyl-CoA + malonyl-[ACP] + H(+) = (4S)-4-methyl-3-oxohexanoyl-[ACP] + CO2 + CoA</text>
        <dbReference type="Rhea" id="RHEA:42276"/>
        <dbReference type="Rhea" id="RHEA-COMP:9623"/>
        <dbReference type="Rhea" id="RHEA-COMP:17148"/>
        <dbReference type="ChEBI" id="CHEBI:15378"/>
        <dbReference type="ChEBI" id="CHEBI:16526"/>
        <dbReference type="ChEBI" id="CHEBI:57287"/>
        <dbReference type="ChEBI" id="CHEBI:78449"/>
        <dbReference type="ChEBI" id="CHEBI:88166"/>
        <dbReference type="ChEBI" id="CHEBI:167462"/>
        <dbReference type="EC" id="2.3.1.300"/>
    </reaction>
    <physiologicalReaction direction="left-to-right" evidence="11">
        <dbReference type="Rhea" id="RHEA:42277"/>
    </physiologicalReaction>
</comment>
<evidence type="ECO:0000256" key="12">
    <source>
        <dbReference type="ARBA" id="ARBA00052467"/>
    </source>
</evidence>
<dbReference type="Pfam" id="PF08545">
    <property type="entry name" value="ACP_syn_III"/>
    <property type="match status" value="1"/>
</dbReference>
<comment type="similarity">
    <text evidence="2 14">Belongs to the thiolase-like superfamily. FabH family.</text>
</comment>
<reference evidence="18 19" key="1">
    <citation type="submission" date="2016-11" db="EMBL/GenBank/DDBJ databases">
        <authorList>
            <person name="Manzoor S."/>
        </authorList>
    </citation>
    <scope>NUCLEOTIDE SEQUENCE [LARGE SCALE GENOMIC DNA]</scope>
    <source>
        <strain evidence="18">Clostridium ultunense strain Esp</strain>
    </source>
</reference>
<evidence type="ECO:0000256" key="14">
    <source>
        <dbReference type="HAMAP-Rule" id="MF_01815"/>
    </source>
</evidence>
<comment type="catalytic activity">
    <reaction evidence="12">
        <text>2-methylpropanoyl-CoA + malonyl-[ACP] + H(+) = 4-methyl-3-oxopentanoyl-[ACP] + CO2 + CoA</text>
        <dbReference type="Rhea" id="RHEA:42268"/>
        <dbReference type="Rhea" id="RHEA-COMP:9623"/>
        <dbReference type="Rhea" id="RHEA-COMP:9940"/>
        <dbReference type="ChEBI" id="CHEBI:15378"/>
        <dbReference type="ChEBI" id="CHEBI:16526"/>
        <dbReference type="ChEBI" id="CHEBI:57287"/>
        <dbReference type="ChEBI" id="CHEBI:57338"/>
        <dbReference type="ChEBI" id="CHEBI:78449"/>
        <dbReference type="ChEBI" id="CHEBI:78820"/>
        <dbReference type="EC" id="2.3.1.300"/>
    </reaction>
    <physiologicalReaction direction="left-to-right" evidence="12">
        <dbReference type="Rhea" id="RHEA:42269"/>
    </physiologicalReaction>
</comment>
<comment type="function">
    <text evidence="14">Catalyzes the condensation reaction of fatty acid synthesis by the addition to an acyl acceptor of two carbons from malonyl-ACP. Catalyzes the first condensation reaction which initiates fatty acid synthesis and may therefore play a role in governing the total rate of fatty acid production. Possesses both acetoacetyl-ACP synthase and acetyl transacylase activities. Its substrate specificity determines the biosynthesis of branched-chain and/or straight-chain of fatty acids.</text>
</comment>
<evidence type="ECO:0000256" key="15">
    <source>
        <dbReference type="SAM" id="Phobius"/>
    </source>
</evidence>
<dbReference type="FunFam" id="3.40.47.10:FF:000004">
    <property type="entry name" value="3-oxoacyl-[acyl-carrier-protein] synthase 3"/>
    <property type="match status" value="1"/>
</dbReference>
<evidence type="ECO:0000256" key="11">
    <source>
        <dbReference type="ARBA" id="ARBA00052407"/>
    </source>
</evidence>
<dbReference type="GO" id="GO:0005737">
    <property type="term" value="C:cytoplasm"/>
    <property type="evidence" value="ECO:0007669"/>
    <property type="project" value="UniProtKB-SubCell"/>
</dbReference>
<dbReference type="NCBIfam" id="NF006829">
    <property type="entry name" value="PRK09352.1"/>
    <property type="match status" value="1"/>
</dbReference>
<keyword evidence="15" id="KW-0812">Transmembrane</keyword>
<evidence type="ECO:0000256" key="9">
    <source>
        <dbReference type="ARBA" id="ARBA00023315"/>
    </source>
</evidence>
<keyword evidence="4 14" id="KW-0444">Lipid biosynthesis</keyword>
<keyword evidence="15" id="KW-1133">Transmembrane helix</keyword>
<dbReference type="GO" id="GO:0006633">
    <property type="term" value="P:fatty acid biosynthetic process"/>
    <property type="evidence" value="ECO:0007669"/>
    <property type="project" value="UniProtKB-UniRule"/>
</dbReference>
<dbReference type="InterPro" id="IPR013751">
    <property type="entry name" value="ACP_syn_III_N"/>
</dbReference>
<comment type="domain">
    <text evidence="14">The last Arg residue of the ACP-binding site is essential for the weak association between ACP/AcpP and FabH.</text>
</comment>
<keyword evidence="19" id="KW-1185">Reference proteome</keyword>
<evidence type="ECO:0000256" key="10">
    <source>
        <dbReference type="ARBA" id="ARBA00051096"/>
    </source>
</evidence>
<keyword evidence="15" id="KW-0472">Membrane</keyword>
<dbReference type="Proteomes" id="UP000245423">
    <property type="component" value="Chromosome 1"/>
</dbReference>
<dbReference type="PANTHER" id="PTHR34069:SF2">
    <property type="entry name" value="BETA-KETOACYL-[ACYL-CARRIER-PROTEIN] SYNTHASE III"/>
    <property type="match status" value="1"/>
</dbReference>
<evidence type="ECO:0000256" key="5">
    <source>
        <dbReference type="ARBA" id="ARBA00022679"/>
    </source>
</evidence>
<accession>M1Z7K9</accession>
<evidence type="ECO:0000313" key="19">
    <source>
        <dbReference type="Proteomes" id="UP000245423"/>
    </source>
</evidence>
<evidence type="ECO:0000256" key="4">
    <source>
        <dbReference type="ARBA" id="ARBA00022516"/>
    </source>
</evidence>
<feature type="transmembrane region" description="Helical" evidence="15">
    <location>
        <begin position="310"/>
        <end position="329"/>
    </location>
</feature>
<evidence type="ECO:0000256" key="6">
    <source>
        <dbReference type="ARBA" id="ARBA00022832"/>
    </source>
</evidence>
<dbReference type="RefSeq" id="WP_005583273.1">
    <property type="nucleotide sequence ID" value="NZ_LT669839.1"/>
</dbReference>
<dbReference type="InterPro" id="IPR016039">
    <property type="entry name" value="Thiolase-like"/>
</dbReference>
<feature type="domain" description="Beta-ketoacyl-[acyl-carrier-protein] synthase III N-terminal" evidence="17">
    <location>
        <begin position="110"/>
        <end position="188"/>
    </location>
</feature>
<keyword evidence="8 14" id="KW-0275">Fatty acid biosynthesis</keyword>
<dbReference type="HAMAP" id="MF_01815">
    <property type="entry name" value="FabH"/>
    <property type="match status" value="1"/>
</dbReference>
<comment type="catalytic activity">
    <reaction evidence="13">
        <text>3-methylbutanoyl-CoA + malonyl-[ACP] + H(+) = 5-methyl-3-oxohexanoyl-[ACP] + CO2 + CoA</text>
        <dbReference type="Rhea" id="RHEA:42272"/>
        <dbReference type="Rhea" id="RHEA-COMP:9623"/>
        <dbReference type="Rhea" id="RHEA-COMP:9941"/>
        <dbReference type="ChEBI" id="CHEBI:15378"/>
        <dbReference type="ChEBI" id="CHEBI:16526"/>
        <dbReference type="ChEBI" id="CHEBI:57287"/>
        <dbReference type="ChEBI" id="CHEBI:57345"/>
        <dbReference type="ChEBI" id="CHEBI:78449"/>
        <dbReference type="ChEBI" id="CHEBI:78822"/>
        <dbReference type="EC" id="2.3.1.300"/>
    </reaction>
    <physiologicalReaction direction="left-to-right" evidence="13">
        <dbReference type="Rhea" id="RHEA:42273"/>
    </physiologicalReaction>
</comment>
<feature type="active site" evidence="14">
    <location>
        <position position="256"/>
    </location>
</feature>
<dbReference type="InterPro" id="IPR004655">
    <property type="entry name" value="FabH"/>
</dbReference>
<organism evidence="18 19">
    <name type="scientific">[Clostridium] ultunense Esp</name>
    <dbReference type="NCBI Taxonomy" id="1288971"/>
    <lineage>
        <taxon>Bacteria</taxon>
        <taxon>Bacillati</taxon>
        <taxon>Bacillota</taxon>
        <taxon>Tissierellia</taxon>
        <taxon>Tissierellales</taxon>
        <taxon>Tepidimicrobiaceae</taxon>
        <taxon>Schnuerera</taxon>
    </lineage>
</organism>
<comment type="catalytic activity">
    <reaction evidence="10">
        <text>malonyl-[ACP] + acetyl-CoA + H(+) = 3-oxobutanoyl-[ACP] + CO2 + CoA</text>
        <dbReference type="Rhea" id="RHEA:12080"/>
        <dbReference type="Rhea" id="RHEA-COMP:9623"/>
        <dbReference type="Rhea" id="RHEA-COMP:9625"/>
        <dbReference type="ChEBI" id="CHEBI:15378"/>
        <dbReference type="ChEBI" id="CHEBI:16526"/>
        <dbReference type="ChEBI" id="CHEBI:57287"/>
        <dbReference type="ChEBI" id="CHEBI:57288"/>
        <dbReference type="ChEBI" id="CHEBI:78449"/>
        <dbReference type="ChEBI" id="CHEBI:78450"/>
        <dbReference type="EC" id="2.3.1.180"/>
    </reaction>
    <physiologicalReaction direction="left-to-right" evidence="10">
        <dbReference type="Rhea" id="RHEA:12081"/>
    </physiologicalReaction>
</comment>
<comment type="subunit">
    <text evidence="14">Homodimer.</text>
</comment>
<dbReference type="Pfam" id="PF08541">
    <property type="entry name" value="ACP_syn_III_C"/>
    <property type="match status" value="1"/>
</dbReference>
<comment type="pathway">
    <text evidence="1 14">Lipid metabolism; fatty acid biosynthesis.</text>
</comment>
<dbReference type="OrthoDB" id="9815506at2"/>
<feature type="region of interest" description="ACP-binding" evidence="14">
    <location>
        <begin position="257"/>
        <end position="261"/>
    </location>
</feature>
<dbReference type="PANTHER" id="PTHR34069">
    <property type="entry name" value="3-OXOACYL-[ACYL-CARRIER-PROTEIN] SYNTHASE 3"/>
    <property type="match status" value="1"/>
</dbReference>
<dbReference type="GO" id="GO:0033818">
    <property type="term" value="F:beta-ketoacyl-acyl-carrier-protein synthase III activity"/>
    <property type="evidence" value="ECO:0007669"/>
    <property type="project" value="UniProtKB-UniRule"/>
</dbReference>